<evidence type="ECO:0000256" key="1">
    <source>
        <dbReference type="SAM" id="Phobius"/>
    </source>
</evidence>
<dbReference type="GO" id="GO:0016747">
    <property type="term" value="F:acyltransferase activity, transferring groups other than amino-acyl groups"/>
    <property type="evidence" value="ECO:0007669"/>
    <property type="project" value="InterPro"/>
</dbReference>
<keyword evidence="1" id="KW-0472">Membrane</keyword>
<dbReference type="WBParaSite" id="Hba_13831">
    <property type="protein sequence ID" value="Hba_13831"/>
    <property type="gene ID" value="Hba_13831"/>
</dbReference>
<name>A0A1I7X8K7_HETBA</name>
<keyword evidence="1" id="KW-0812">Transmembrane</keyword>
<dbReference type="InterPro" id="IPR016039">
    <property type="entry name" value="Thiolase-like"/>
</dbReference>
<evidence type="ECO:0000313" key="3">
    <source>
        <dbReference type="WBParaSite" id="Hba_13831"/>
    </source>
</evidence>
<dbReference type="Gene3D" id="3.40.47.10">
    <property type="match status" value="1"/>
</dbReference>
<protein>
    <submittedName>
        <fullName evidence="3">Thiolase_C domain-containing protein</fullName>
    </submittedName>
</protein>
<accession>A0A1I7X8K7</accession>
<dbReference type="PROSITE" id="PS00099">
    <property type="entry name" value="THIOLASE_3"/>
    <property type="match status" value="1"/>
</dbReference>
<proteinExistence type="predicted"/>
<dbReference type="Proteomes" id="UP000095283">
    <property type="component" value="Unplaced"/>
</dbReference>
<sequence>MSEILSFCRRRNLRYGIGSACIGGGQGIAILFQNVD</sequence>
<keyword evidence="2" id="KW-1185">Reference proteome</keyword>
<feature type="transmembrane region" description="Helical" evidence="1">
    <location>
        <begin position="12"/>
        <end position="32"/>
    </location>
</feature>
<evidence type="ECO:0000313" key="2">
    <source>
        <dbReference type="Proteomes" id="UP000095283"/>
    </source>
</evidence>
<keyword evidence="1" id="KW-1133">Transmembrane helix</keyword>
<reference evidence="3" key="1">
    <citation type="submission" date="2016-11" db="UniProtKB">
        <authorList>
            <consortium name="WormBaseParasite"/>
        </authorList>
    </citation>
    <scope>IDENTIFICATION</scope>
</reference>
<dbReference type="InterPro" id="IPR020610">
    <property type="entry name" value="Thiolase_AS"/>
</dbReference>
<dbReference type="AlphaFoldDB" id="A0A1I7X8K7"/>
<organism evidence="2 3">
    <name type="scientific">Heterorhabditis bacteriophora</name>
    <name type="common">Entomopathogenic nematode worm</name>
    <dbReference type="NCBI Taxonomy" id="37862"/>
    <lineage>
        <taxon>Eukaryota</taxon>
        <taxon>Metazoa</taxon>
        <taxon>Ecdysozoa</taxon>
        <taxon>Nematoda</taxon>
        <taxon>Chromadorea</taxon>
        <taxon>Rhabditida</taxon>
        <taxon>Rhabditina</taxon>
        <taxon>Rhabditomorpha</taxon>
        <taxon>Strongyloidea</taxon>
        <taxon>Heterorhabditidae</taxon>
        <taxon>Heterorhabditis</taxon>
    </lineage>
</organism>